<dbReference type="InterPro" id="IPR008538">
    <property type="entry name" value="Uma2"/>
</dbReference>
<gene>
    <name evidence="2" type="ORF">GGC33_08145</name>
</gene>
<feature type="domain" description="Putative restriction endonuclease" evidence="1">
    <location>
        <begin position="16"/>
        <end position="182"/>
    </location>
</feature>
<keyword evidence="2" id="KW-0378">Hydrolase</keyword>
<organism evidence="2 3">
    <name type="scientific">Cyanobacterium aponinum 0216</name>
    <dbReference type="NCBI Taxonomy" id="2676140"/>
    <lineage>
        <taxon>Bacteria</taxon>
        <taxon>Bacillati</taxon>
        <taxon>Cyanobacteriota</taxon>
        <taxon>Cyanophyceae</taxon>
        <taxon>Oscillatoriophycideae</taxon>
        <taxon>Chroococcales</taxon>
        <taxon>Geminocystaceae</taxon>
        <taxon>Cyanobacterium</taxon>
    </lineage>
</organism>
<dbReference type="InterPro" id="IPR011335">
    <property type="entry name" value="Restrct_endonuc-II-like"/>
</dbReference>
<dbReference type="EMBL" id="WMIA01000008">
    <property type="protein sequence ID" value="MTF38897.1"/>
    <property type="molecule type" value="Genomic_DNA"/>
</dbReference>
<proteinExistence type="predicted"/>
<dbReference type="PANTHER" id="PTHR34107:SF1">
    <property type="entry name" value="SLL0198 PROTEIN"/>
    <property type="match status" value="1"/>
</dbReference>
<dbReference type="GO" id="GO:0004519">
    <property type="term" value="F:endonuclease activity"/>
    <property type="evidence" value="ECO:0007669"/>
    <property type="project" value="UniProtKB-KW"/>
</dbReference>
<sequence length="191" mass="21908">MVTSITNKTTNQTISLEEFLQLPETKPVREYFDNKITQKPMPQAKHSRIQGKLTKVINDVVEESKIALAFPELRCTFNDKSIVPDIVVLTYNHIPKDENGELTNTISIPPDWMIEILSPDQSQTLIIKKILRCLESGCQIAWIIDPEEKIIFVYSPQKVSYFELDSDVLPMPDFMADFSLTLGNIFGWLKF</sequence>
<name>A0A844GQY3_9CHRO</name>
<dbReference type="Proteomes" id="UP000437131">
    <property type="component" value="Unassembled WGS sequence"/>
</dbReference>
<dbReference type="SUPFAM" id="SSF52980">
    <property type="entry name" value="Restriction endonuclease-like"/>
    <property type="match status" value="1"/>
</dbReference>
<dbReference type="CDD" id="cd06260">
    <property type="entry name" value="DUF820-like"/>
    <property type="match status" value="1"/>
</dbReference>
<dbReference type="RefSeq" id="WP_155083717.1">
    <property type="nucleotide sequence ID" value="NZ_WMIA01000008.1"/>
</dbReference>
<comment type="caution">
    <text evidence="2">The sequence shown here is derived from an EMBL/GenBank/DDBJ whole genome shotgun (WGS) entry which is preliminary data.</text>
</comment>
<dbReference type="AlphaFoldDB" id="A0A844GQY3"/>
<evidence type="ECO:0000313" key="3">
    <source>
        <dbReference type="Proteomes" id="UP000437131"/>
    </source>
</evidence>
<dbReference type="Pfam" id="PF05685">
    <property type="entry name" value="Uma2"/>
    <property type="match status" value="1"/>
</dbReference>
<protein>
    <submittedName>
        <fullName evidence="2">Uma2 family endonuclease</fullName>
    </submittedName>
</protein>
<accession>A0A844GQY3</accession>
<dbReference type="InterPro" id="IPR012296">
    <property type="entry name" value="Nuclease_put_TT1808"/>
</dbReference>
<evidence type="ECO:0000313" key="2">
    <source>
        <dbReference type="EMBL" id="MTF38897.1"/>
    </source>
</evidence>
<reference evidence="2 3" key="1">
    <citation type="submission" date="2019-11" db="EMBL/GenBank/DDBJ databases">
        <title>Isolation of a new High Light Tolerant Cyanobacteria.</title>
        <authorList>
            <person name="Dobson Z."/>
            <person name="Vaughn N."/>
            <person name="Vaughn M."/>
            <person name="Fromme P."/>
            <person name="Mazor Y."/>
        </authorList>
    </citation>
    <scope>NUCLEOTIDE SEQUENCE [LARGE SCALE GENOMIC DNA]</scope>
    <source>
        <strain evidence="2 3">0216</strain>
    </source>
</reference>
<dbReference type="Gene3D" id="3.90.1570.10">
    <property type="entry name" value="tt1808, chain A"/>
    <property type="match status" value="1"/>
</dbReference>
<dbReference type="PANTHER" id="PTHR34107">
    <property type="entry name" value="SLL0198 PROTEIN-RELATED"/>
    <property type="match status" value="1"/>
</dbReference>
<evidence type="ECO:0000259" key="1">
    <source>
        <dbReference type="Pfam" id="PF05685"/>
    </source>
</evidence>
<keyword evidence="2" id="KW-0540">Nuclease</keyword>
<keyword evidence="2" id="KW-0255">Endonuclease</keyword>